<dbReference type="EMBL" id="JAOTOJ010000007">
    <property type="protein sequence ID" value="KAK9398887.1"/>
    <property type="molecule type" value="Genomic_DNA"/>
</dbReference>
<accession>A0AAW1BAA3</accession>
<name>A0AAW1BAA3_CROAD</name>
<feature type="compositionally biased region" description="Acidic residues" evidence="2">
    <location>
        <begin position="103"/>
        <end position="113"/>
    </location>
</feature>
<dbReference type="GO" id="GO:0003676">
    <property type="term" value="F:nucleic acid binding"/>
    <property type="evidence" value="ECO:0007669"/>
    <property type="project" value="InterPro"/>
</dbReference>
<dbReference type="GO" id="GO:0015074">
    <property type="term" value="P:DNA integration"/>
    <property type="evidence" value="ECO:0007669"/>
    <property type="project" value="InterPro"/>
</dbReference>
<evidence type="ECO:0000313" key="6">
    <source>
        <dbReference type="Proteomes" id="UP001474421"/>
    </source>
</evidence>
<dbReference type="InterPro" id="IPR050951">
    <property type="entry name" value="Retrovirus_Pol_polyprotein"/>
</dbReference>
<feature type="region of interest" description="Disordered" evidence="2">
    <location>
        <begin position="93"/>
        <end position="117"/>
    </location>
</feature>
<sequence>MKYAYCVTERKREEEEEEEEEVEEEEVVVEEEEEEDRNKGRRDSSELCFVARDLQQKIFAKEDVSFQDALREVAAEEAAGGAVKALWLTKNPPDTATVHQEDAQEGSEADPEEEVNRLHRPAERRQKGHLDKAPASLQCFGCGGRHKRADCRFRSAICRACGRQGHIASVCLGCQKVQPCEELLLKDNGPQFTSFEFQAFLQANLIRHATSAPFHPSSNGLAERMVRTTKDALKKLTYGNWHHSLVGEQVGQAASPALRRSQQAKCPPKHLRDFVRLLSNHEGPSYGAPE</sequence>
<feature type="compositionally biased region" description="Basic and acidic residues" evidence="2">
    <location>
        <begin position="36"/>
        <end position="45"/>
    </location>
</feature>
<evidence type="ECO:0000259" key="3">
    <source>
        <dbReference type="PROSITE" id="PS50158"/>
    </source>
</evidence>
<dbReference type="Gene3D" id="3.30.420.10">
    <property type="entry name" value="Ribonuclease H-like superfamily/Ribonuclease H"/>
    <property type="match status" value="1"/>
</dbReference>
<dbReference type="PANTHER" id="PTHR37984">
    <property type="entry name" value="PROTEIN CBG26694"/>
    <property type="match status" value="1"/>
</dbReference>
<evidence type="ECO:0000259" key="4">
    <source>
        <dbReference type="PROSITE" id="PS50994"/>
    </source>
</evidence>
<dbReference type="PANTHER" id="PTHR37984:SF12">
    <property type="entry name" value="RIBONUCLEASE H"/>
    <property type="match status" value="1"/>
</dbReference>
<dbReference type="GO" id="GO:0008270">
    <property type="term" value="F:zinc ion binding"/>
    <property type="evidence" value="ECO:0007669"/>
    <property type="project" value="UniProtKB-KW"/>
</dbReference>
<dbReference type="PROSITE" id="PS50994">
    <property type="entry name" value="INTEGRASE"/>
    <property type="match status" value="1"/>
</dbReference>
<keyword evidence="6" id="KW-1185">Reference proteome</keyword>
<proteinExistence type="predicted"/>
<dbReference type="PROSITE" id="PS50158">
    <property type="entry name" value="ZF_CCHC"/>
    <property type="match status" value="1"/>
</dbReference>
<evidence type="ECO:0000256" key="2">
    <source>
        <dbReference type="SAM" id="MobiDB-lite"/>
    </source>
</evidence>
<keyword evidence="1" id="KW-0863">Zinc-finger</keyword>
<protein>
    <recommendedName>
        <fullName evidence="7">Integrase catalytic domain-containing protein</fullName>
    </recommendedName>
</protein>
<dbReference type="InterPro" id="IPR001878">
    <property type="entry name" value="Znf_CCHC"/>
</dbReference>
<comment type="caution">
    <text evidence="5">The sequence shown here is derived from an EMBL/GenBank/DDBJ whole genome shotgun (WGS) entry which is preliminary data.</text>
</comment>
<feature type="region of interest" description="Disordered" evidence="2">
    <location>
        <begin position="1"/>
        <end position="45"/>
    </location>
</feature>
<gene>
    <name evidence="5" type="ORF">NXF25_013856</name>
</gene>
<keyword evidence="1" id="KW-0479">Metal-binding</keyword>
<dbReference type="InterPro" id="IPR036397">
    <property type="entry name" value="RNaseH_sf"/>
</dbReference>
<dbReference type="AlphaFoldDB" id="A0AAW1BAA3"/>
<dbReference type="InterPro" id="IPR001584">
    <property type="entry name" value="Integrase_cat-core"/>
</dbReference>
<feature type="compositionally biased region" description="Acidic residues" evidence="2">
    <location>
        <begin position="14"/>
        <end position="35"/>
    </location>
</feature>
<dbReference type="InterPro" id="IPR012337">
    <property type="entry name" value="RNaseH-like_sf"/>
</dbReference>
<organism evidence="5 6">
    <name type="scientific">Crotalus adamanteus</name>
    <name type="common">Eastern diamondback rattlesnake</name>
    <dbReference type="NCBI Taxonomy" id="8729"/>
    <lineage>
        <taxon>Eukaryota</taxon>
        <taxon>Metazoa</taxon>
        <taxon>Chordata</taxon>
        <taxon>Craniata</taxon>
        <taxon>Vertebrata</taxon>
        <taxon>Euteleostomi</taxon>
        <taxon>Lepidosauria</taxon>
        <taxon>Squamata</taxon>
        <taxon>Bifurcata</taxon>
        <taxon>Unidentata</taxon>
        <taxon>Episquamata</taxon>
        <taxon>Toxicofera</taxon>
        <taxon>Serpentes</taxon>
        <taxon>Colubroidea</taxon>
        <taxon>Viperidae</taxon>
        <taxon>Crotalinae</taxon>
        <taxon>Crotalus</taxon>
    </lineage>
</organism>
<dbReference type="Proteomes" id="UP001474421">
    <property type="component" value="Unassembled WGS sequence"/>
</dbReference>
<feature type="domain" description="Integrase catalytic" evidence="4">
    <location>
        <begin position="182"/>
        <end position="236"/>
    </location>
</feature>
<dbReference type="SUPFAM" id="SSF53098">
    <property type="entry name" value="Ribonuclease H-like"/>
    <property type="match status" value="1"/>
</dbReference>
<reference evidence="5 6" key="1">
    <citation type="journal article" date="2024" name="Proc. Natl. Acad. Sci. U.S.A.">
        <title>The genetic regulatory architecture and epigenomic basis for age-related changes in rattlesnake venom.</title>
        <authorList>
            <person name="Hogan M.P."/>
            <person name="Holding M.L."/>
            <person name="Nystrom G.S."/>
            <person name="Colston T.J."/>
            <person name="Bartlett D.A."/>
            <person name="Mason A.J."/>
            <person name="Ellsworth S.A."/>
            <person name="Rautsaw R.M."/>
            <person name="Lawrence K.C."/>
            <person name="Strickland J.L."/>
            <person name="He B."/>
            <person name="Fraser P."/>
            <person name="Margres M.J."/>
            <person name="Gilbert D.M."/>
            <person name="Gibbs H.L."/>
            <person name="Parkinson C.L."/>
            <person name="Rokyta D.R."/>
        </authorList>
    </citation>
    <scope>NUCLEOTIDE SEQUENCE [LARGE SCALE GENOMIC DNA]</scope>
    <source>
        <strain evidence="5">DRR0105</strain>
    </source>
</reference>
<feature type="domain" description="CCHC-type" evidence="3">
    <location>
        <begin position="158"/>
        <end position="171"/>
    </location>
</feature>
<evidence type="ECO:0008006" key="7">
    <source>
        <dbReference type="Google" id="ProtNLM"/>
    </source>
</evidence>
<evidence type="ECO:0000313" key="5">
    <source>
        <dbReference type="EMBL" id="KAK9398887.1"/>
    </source>
</evidence>
<keyword evidence="1" id="KW-0862">Zinc</keyword>
<evidence type="ECO:0000256" key="1">
    <source>
        <dbReference type="PROSITE-ProRule" id="PRU00047"/>
    </source>
</evidence>